<dbReference type="FunFam" id="3.30.300.30:FF:000008">
    <property type="entry name" value="2,3-dihydroxybenzoate-AMP ligase"/>
    <property type="match status" value="1"/>
</dbReference>
<evidence type="ECO:0000256" key="1">
    <source>
        <dbReference type="ARBA" id="ARBA00006432"/>
    </source>
</evidence>
<dbReference type="OrthoDB" id="9803968at2"/>
<dbReference type="Gene3D" id="3.30.300.30">
    <property type="match status" value="1"/>
</dbReference>
<dbReference type="PROSITE" id="PS00455">
    <property type="entry name" value="AMP_BINDING"/>
    <property type="match status" value="1"/>
</dbReference>
<dbReference type="Proteomes" id="UP000199527">
    <property type="component" value="Unassembled WGS sequence"/>
</dbReference>
<comment type="similarity">
    <text evidence="1">Belongs to the ATP-dependent AMP-binding enzyme family.</text>
</comment>
<dbReference type="InterPro" id="IPR000873">
    <property type="entry name" value="AMP-dep_synth/lig_dom"/>
</dbReference>
<dbReference type="InterPro" id="IPR020845">
    <property type="entry name" value="AMP-binding_CS"/>
</dbReference>
<evidence type="ECO:0000313" key="5">
    <source>
        <dbReference type="EMBL" id="SDJ71541.1"/>
    </source>
</evidence>
<feature type="domain" description="AMP-dependent synthetase/ligase" evidence="3">
    <location>
        <begin position="8"/>
        <end position="375"/>
    </location>
</feature>
<dbReference type="InterPro" id="IPR045851">
    <property type="entry name" value="AMP-bd_C_sf"/>
</dbReference>
<evidence type="ECO:0000259" key="4">
    <source>
        <dbReference type="Pfam" id="PF13193"/>
    </source>
</evidence>
<dbReference type="Gene3D" id="3.40.50.12780">
    <property type="entry name" value="N-terminal domain of ligase-like"/>
    <property type="match status" value="1"/>
</dbReference>
<dbReference type="SUPFAM" id="SSF56801">
    <property type="entry name" value="Acetyl-CoA synthetase-like"/>
    <property type="match status" value="1"/>
</dbReference>
<dbReference type="InterPro" id="IPR050237">
    <property type="entry name" value="ATP-dep_AMP-bd_enzyme"/>
</dbReference>
<reference evidence="6" key="1">
    <citation type="submission" date="2016-10" db="EMBL/GenBank/DDBJ databases">
        <authorList>
            <person name="Varghese N."/>
            <person name="Submissions S."/>
        </authorList>
    </citation>
    <scope>NUCLEOTIDE SEQUENCE [LARGE SCALE GENOMIC DNA]</scope>
    <source>
        <strain evidence="6">DSM 23317</strain>
    </source>
</reference>
<organism evidence="5 6">
    <name type="scientific">Ferrimonas sediminum</name>
    <dbReference type="NCBI Taxonomy" id="718193"/>
    <lineage>
        <taxon>Bacteria</taxon>
        <taxon>Pseudomonadati</taxon>
        <taxon>Pseudomonadota</taxon>
        <taxon>Gammaproteobacteria</taxon>
        <taxon>Alteromonadales</taxon>
        <taxon>Ferrimonadaceae</taxon>
        <taxon>Ferrimonas</taxon>
    </lineage>
</organism>
<protein>
    <submittedName>
        <fullName evidence="5">Acyl-CoA synthetase (AMP-forming)/AMP-acid ligase II</fullName>
    </submittedName>
</protein>
<dbReference type="PANTHER" id="PTHR43767:SF1">
    <property type="entry name" value="NONRIBOSOMAL PEPTIDE SYNTHASE PES1 (EUROFUNG)-RELATED"/>
    <property type="match status" value="1"/>
</dbReference>
<dbReference type="AlphaFoldDB" id="A0A1G8VZK6"/>
<feature type="domain" description="AMP-binding enzyme C-terminal" evidence="4">
    <location>
        <begin position="425"/>
        <end position="501"/>
    </location>
</feature>
<dbReference type="GO" id="GO:0016878">
    <property type="term" value="F:acid-thiol ligase activity"/>
    <property type="evidence" value="ECO:0007669"/>
    <property type="project" value="UniProtKB-ARBA"/>
</dbReference>
<keyword evidence="2 5" id="KW-0436">Ligase</keyword>
<evidence type="ECO:0000259" key="3">
    <source>
        <dbReference type="Pfam" id="PF00501"/>
    </source>
</evidence>
<dbReference type="RefSeq" id="WP_090366247.1">
    <property type="nucleotide sequence ID" value="NZ_FNEM01000012.1"/>
</dbReference>
<accession>A0A1G8VZK6</accession>
<evidence type="ECO:0000313" key="6">
    <source>
        <dbReference type="Proteomes" id="UP000199527"/>
    </source>
</evidence>
<sequence>MQLTQMIKRAAQIQPNGVATICGERQHSWQQLRQRVAGLAAVLQAHGVSRGDRVAVLALNSDRYYEYFFAVAWAGAVLVPLNIRWSVKEHVYSLEDSGAGVLVVDDAFAAAAEQVLPQVASLHTCLYIGDKTTPAGMVNSEQALAHQPPIDDQCVGKDQLAGIYYTGGTTGFPKGVMLSHTNLWVSSVSAALGMEMNQPGMRYLHAAPMFHAADIAMSYASTICGATQVFIPAFACQPLVAAIAAHRITHTLLVPTMINMLLGSGELDSADISSLQSVVYGASPMPEGTLRQAMEQMPRVAFMQAYGQTELAPIATILPSEYHVLEGPKSGKIRSAGRAGVCVEVEVVDPLHQPCAVGTVGEVRVRGGNTMMGYWKKPKESEAVMIDGWIHTGDAGYLDEDGFLFLVDRVKDMIVTGGENVYSAEVESALSRHDAISEVVVIGIPSEQWGEQVHAIVRLKEGQRLSQDELIGFCHQQIAHYKSPRSVEFRREPFPITGAGKLRKADLRAPYWQGHRRRVN</sequence>
<evidence type="ECO:0000256" key="2">
    <source>
        <dbReference type="ARBA" id="ARBA00022598"/>
    </source>
</evidence>
<proteinExistence type="inferred from homology"/>
<name>A0A1G8VZK6_9GAMM</name>
<dbReference type="PANTHER" id="PTHR43767">
    <property type="entry name" value="LONG-CHAIN-FATTY-ACID--COA LIGASE"/>
    <property type="match status" value="1"/>
</dbReference>
<dbReference type="EMBL" id="FNEM01000012">
    <property type="protein sequence ID" value="SDJ71541.1"/>
    <property type="molecule type" value="Genomic_DNA"/>
</dbReference>
<dbReference type="Pfam" id="PF00501">
    <property type="entry name" value="AMP-binding"/>
    <property type="match status" value="1"/>
</dbReference>
<dbReference type="Pfam" id="PF13193">
    <property type="entry name" value="AMP-binding_C"/>
    <property type="match status" value="1"/>
</dbReference>
<dbReference type="InterPro" id="IPR042099">
    <property type="entry name" value="ANL_N_sf"/>
</dbReference>
<gene>
    <name evidence="5" type="ORF">SAMN04488540_11246</name>
</gene>
<dbReference type="InterPro" id="IPR025110">
    <property type="entry name" value="AMP-bd_C"/>
</dbReference>
<dbReference type="NCBIfam" id="NF004837">
    <property type="entry name" value="PRK06187.1"/>
    <property type="match status" value="1"/>
</dbReference>
<keyword evidence="6" id="KW-1185">Reference proteome</keyword>